<protein>
    <submittedName>
        <fullName evidence="1">Uncharacterized protein</fullName>
    </submittedName>
</protein>
<sequence>MTPPACNPHQTVIFWGYNDASLIMCGGFRPNCAYFAC</sequence>
<name>A0A0K2UGW1_LEPSM</name>
<dbReference type="AlphaFoldDB" id="A0A0K2UGW1"/>
<reference evidence="1" key="1">
    <citation type="submission" date="2014-05" db="EMBL/GenBank/DDBJ databases">
        <authorList>
            <person name="Chronopoulou M."/>
        </authorList>
    </citation>
    <scope>NUCLEOTIDE SEQUENCE</scope>
    <source>
        <tissue evidence="1">Whole organism</tissue>
    </source>
</reference>
<dbReference type="EMBL" id="HACA01019846">
    <property type="protein sequence ID" value="CDW37207.1"/>
    <property type="molecule type" value="Transcribed_RNA"/>
</dbReference>
<proteinExistence type="predicted"/>
<accession>A0A0K2UGW1</accession>
<organism evidence="1">
    <name type="scientific">Lepeophtheirus salmonis</name>
    <name type="common">Salmon louse</name>
    <name type="synonym">Caligus salmonis</name>
    <dbReference type="NCBI Taxonomy" id="72036"/>
    <lineage>
        <taxon>Eukaryota</taxon>
        <taxon>Metazoa</taxon>
        <taxon>Ecdysozoa</taxon>
        <taxon>Arthropoda</taxon>
        <taxon>Crustacea</taxon>
        <taxon>Multicrustacea</taxon>
        <taxon>Hexanauplia</taxon>
        <taxon>Copepoda</taxon>
        <taxon>Siphonostomatoida</taxon>
        <taxon>Caligidae</taxon>
        <taxon>Lepeophtheirus</taxon>
    </lineage>
</organism>
<evidence type="ECO:0000313" key="1">
    <source>
        <dbReference type="EMBL" id="CDW37207.1"/>
    </source>
</evidence>